<dbReference type="OrthoDB" id="10013813at2759"/>
<evidence type="ECO:0008006" key="3">
    <source>
        <dbReference type="Google" id="ProtNLM"/>
    </source>
</evidence>
<proteinExistence type="predicted"/>
<evidence type="ECO:0000313" key="2">
    <source>
        <dbReference type="Proteomes" id="UP000663882"/>
    </source>
</evidence>
<sequence>MNTSSFIKDTEYIQAACDPQLSSPHTHLLATLLSQEDQHDYNQLLQIQLPKDILQISHQLSSLLHISSSAIWMSIVLLKKLIIQKYSLDLLTIIACITLSSKYQDSSSELIDYELILQYYPIQNIQQIHNTEIHLLDIFSYDISVTTPDHFFSYLFNLSNSDDNHHLKEIIEQGRSLFFMKLHSYETMKLLYNYPSSIVTLSFIYKIKSNNIFIIEQIKNFLLHKKDPTYYFTQLLHCTALLQSITS</sequence>
<evidence type="ECO:0000313" key="1">
    <source>
        <dbReference type="EMBL" id="CAF1476736.1"/>
    </source>
</evidence>
<dbReference type="SUPFAM" id="SSF47954">
    <property type="entry name" value="Cyclin-like"/>
    <property type="match status" value="1"/>
</dbReference>
<protein>
    <recommendedName>
        <fullName evidence="3">Cyclin N-terminal domain-containing protein</fullName>
    </recommendedName>
</protein>
<gene>
    <name evidence="1" type="ORF">RFH988_LOCUS37799</name>
</gene>
<reference evidence="1" key="1">
    <citation type="submission" date="2021-02" db="EMBL/GenBank/DDBJ databases">
        <authorList>
            <person name="Nowell W R."/>
        </authorList>
    </citation>
    <scope>NUCLEOTIDE SEQUENCE</scope>
</reference>
<dbReference type="Proteomes" id="UP000663882">
    <property type="component" value="Unassembled WGS sequence"/>
</dbReference>
<name>A0A815RJI0_9BILA</name>
<comment type="caution">
    <text evidence="1">The sequence shown here is derived from an EMBL/GenBank/DDBJ whole genome shotgun (WGS) entry which is preliminary data.</text>
</comment>
<dbReference type="InterPro" id="IPR036915">
    <property type="entry name" value="Cyclin-like_sf"/>
</dbReference>
<dbReference type="EMBL" id="CAJNOO010007994">
    <property type="protein sequence ID" value="CAF1476736.1"/>
    <property type="molecule type" value="Genomic_DNA"/>
</dbReference>
<organism evidence="1 2">
    <name type="scientific">Rotaria sordida</name>
    <dbReference type="NCBI Taxonomy" id="392033"/>
    <lineage>
        <taxon>Eukaryota</taxon>
        <taxon>Metazoa</taxon>
        <taxon>Spiralia</taxon>
        <taxon>Gnathifera</taxon>
        <taxon>Rotifera</taxon>
        <taxon>Eurotatoria</taxon>
        <taxon>Bdelloidea</taxon>
        <taxon>Philodinida</taxon>
        <taxon>Philodinidae</taxon>
        <taxon>Rotaria</taxon>
    </lineage>
</organism>
<dbReference type="AlphaFoldDB" id="A0A815RJI0"/>
<accession>A0A815RJI0</accession>